<dbReference type="HOGENOM" id="CLU_012907_1_0_9"/>
<dbReference type="CDD" id="cd07036">
    <property type="entry name" value="TPP_PYR_E1-PDHc-beta_like"/>
    <property type="match status" value="1"/>
</dbReference>
<dbReference type="SMART" id="SM00861">
    <property type="entry name" value="Transket_pyr"/>
    <property type="match status" value="1"/>
</dbReference>
<dbReference type="eggNOG" id="COG0022">
    <property type="taxonomic scope" value="Bacteria"/>
</dbReference>
<dbReference type="Proteomes" id="UP000001732">
    <property type="component" value="Chromosome"/>
</dbReference>
<evidence type="ECO:0000259" key="4">
    <source>
        <dbReference type="SMART" id="SM00861"/>
    </source>
</evidence>
<evidence type="ECO:0000256" key="2">
    <source>
        <dbReference type="ARBA" id="ARBA00023002"/>
    </source>
</evidence>
<evidence type="ECO:0000313" key="6">
    <source>
        <dbReference type="Proteomes" id="UP000001732"/>
    </source>
</evidence>
<dbReference type="InterPro" id="IPR029061">
    <property type="entry name" value="THDP-binding"/>
</dbReference>
<dbReference type="EC" id="1.2.4.4" evidence="5"/>
<proteinExistence type="predicted"/>
<dbReference type="PANTHER" id="PTHR43257:SF2">
    <property type="entry name" value="PYRUVATE DEHYDROGENASE E1 COMPONENT SUBUNIT BETA"/>
    <property type="match status" value="1"/>
</dbReference>
<dbReference type="EMBL" id="CP001145">
    <property type="protein sequence ID" value="ACI18225.1"/>
    <property type="molecule type" value="Genomic_DNA"/>
</dbReference>
<reference evidence="5 6" key="2">
    <citation type="journal article" date="2014" name="Genome Announc.">
        <title>Complete Genome Sequence of Coprothermobacter proteolyticus DSM 5265.</title>
        <authorList>
            <person name="Alexiev A."/>
            <person name="Coil D.A."/>
            <person name="Badger J.H."/>
            <person name="Enticknap J."/>
            <person name="Ward N."/>
            <person name="Robb F.T."/>
            <person name="Eisen J.A."/>
        </authorList>
    </citation>
    <scope>NUCLEOTIDE SEQUENCE [LARGE SCALE GENOMIC DNA]</scope>
    <source>
        <strain evidence="6">ATCC 35245 / DSM 5265 / OCM 4 / BT</strain>
    </source>
</reference>
<reference evidence="6" key="1">
    <citation type="submission" date="2008-08" db="EMBL/GenBank/DDBJ databases">
        <title>The complete genome sequence of Coprothermobacter proteolyticus strain ATCC 5245 / DSM 5265 / BT.</title>
        <authorList>
            <person name="Dodson R.J."/>
            <person name="Durkin A.S."/>
            <person name="Wu M."/>
            <person name="Eisen J."/>
            <person name="Sutton G."/>
        </authorList>
    </citation>
    <scope>NUCLEOTIDE SEQUENCE [LARGE SCALE GENOMIC DNA]</scope>
    <source>
        <strain evidence="6">ATCC 35245 / DSM 5265 / OCM 4 / BT</strain>
    </source>
</reference>
<dbReference type="InterPro" id="IPR005475">
    <property type="entry name" value="Transketolase-like_Pyr-bd"/>
</dbReference>
<evidence type="ECO:0000313" key="5">
    <source>
        <dbReference type="EMBL" id="ACI18225.1"/>
    </source>
</evidence>
<evidence type="ECO:0000256" key="3">
    <source>
        <dbReference type="ARBA" id="ARBA00023052"/>
    </source>
</evidence>
<dbReference type="STRING" id="309798.COPRO5265_1357"/>
<dbReference type="SUPFAM" id="SSF52518">
    <property type="entry name" value="Thiamin diphosphate-binding fold (THDP-binding)"/>
    <property type="match status" value="1"/>
</dbReference>
<dbReference type="InterPro" id="IPR033248">
    <property type="entry name" value="Transketolase_C"/>
</dbReference>
<keyword evidence="3" id="KW-0786">Thiamine pyrophosphate</keyword>
<dbReference type="PANTHER" id="PTHR43257">
    <property type="entry name" value="PYRUVATE DEHYDROGENASE E1 COMPONENT BETA SUBUNIT"/>
    <property type="match status" value="1"/>
</dbReference>
<comment type="cofactor">
    <cofactor evidence="1">
        <name>thiamine diphosphate</name>
        <dbReference type="ChEBI" id="CHEBI:58937"/>
    </cofactor>
</comment>
<dbReference type="AlphaFoldDB" id="B5Y5X9"/>
<dbReference type="InterPro" id="IPR009014">
    <property type="entry name" value="Transketo_C/PFOR_II"/>
</dbReference>
<protein>
    <submittedName>
        <fullName evidence="5">2-oxoisovalerate dehydrogenase subunit beta (Branched-chain alpha-keto acid dehydrogenase e1 component beta chain) (Bckdhe1-beta)</fullName>
        <ecNumber evidence="5">1.2.4.4</ecNumber>
    </submittedName>
</protein>
<feature type="domain" description="Transketolase-like pyrimidine-binding" evidence="4">
    <location>
        <begin position="4"/>
        <end position="177"/>
    </location>
</feature>
<evidence type="ECO:0000256" key="1">
    <source>
        <dbReference type="ARBA" id="ARBA00001964"/>
    </source>
</evidence>
<gene>
    <name evidence="5" type="ordered locus">COPRO5265_1357</name>
</gene>
<dbReference type="RefSeq" id="WP_012544875.1">
    <property type="nucleotide sequence ID" value="NC_011295.1"/>
</dbReference>
<dbReference type="FunFam" id="3.40.50.920:FF:000001">
    <property type="entry name" value="Pyruvate dehydrogenase E1 beta subunit"/>
    <property type="match status" value="1"/>
</dbReference>
<name>B5Y5X9_COPPD</name>
<keyword evidence="6" id="KW-1185">Reference proteome</keyword>
<dbReference type="Pfam" id="PF02779">
    <property type="entry name" value="Transket_pyr"/>
    <property type="match status" value="1"/>
</dbReference>
<dbReference type="OrthoDB" id="8732661at2"/>
<dbReference type="SUPFAM" id="SSF52922">
    <property type="entry name" value="TK C-terminal domain-like"/>
    <property type="match status" value="1"/>
</dbReference>
<dbReference type="Gene3D" id="3.40.50.970">
    <property type="match status" value="1"/>
</dbReference>
<dbReference type="GO" id="GO:0003863">
    <property type="term" value="F:branched-chain 2-oxo acid dehydrogenase activity"/>
    <property type="evidence" value="ECO:0007669"/>
    <property type="project" value="UniProtKB-EC"/>
</dbReference>
<dbReference type="KEGG" id="cpo:COPRO5265_1357"/>
<accession>B5Y5X9</accession>
<organism evidence="5 6">
    <name type="scientific">Coprothermobacter proteolyticus (strain ATCC 35245 / DSM 5265 / OCM 4 / BT)</name>
    <dbReference type="NCBI Taxonomy" id="309798"/>
    <lineage>
        <taxon>Bacteria</taxon>
        <taxon>Pseudomonadati</taxon>
        <taxon>Coprothermobacterota</taxon>
        <taxon>Coprothermobacteria</taxon>
        <taxon>Coprothermobacterales</taxon>
        <taxon>Coprothermobacteraceae</taxon>
        <taxon>Coprothermobacter</taxon>
    </lineage>
</organism>
<keyword evidence="2 5" id="KW-0560">Oxidoreductase</keyword>
<dbReference type="Gene3D" id="3.40.50.920">
    <property type="match status" value="1"/>
</dbReference>
<dbReference type="Pfam" id="PF02780">
    <property type="entry name" value="Transketolase_C"/>
    <property type="match status" value="1"/>
</dbReference>
<sequence length="322" mass="35000">MSQKMFVQAINEALREELRRDPNVFMMGENLELGMFGAEAGLYEEFGFERIRYTPISEAGFTGLATGASLLGMRPVVEYGAASFMYVAADQMISVAGRLRYATGGDVCVPVTYLAMSMGGGGAGPQHSDNICSLFVHYPGFKVVYPSTPYDAKGLLKSAIRDDNPVVFAYDIRSAMVKGEVPDEEYLVPIGKGDIKREGKDVTVVAAGSTNTMALEAADELAKEGISVEVVDPRTIKPLDKELILSSLEKTGRLVVCLDDYRDSSFASDVAAIAADEGFKFLKAPVKRVARAQVPPPYTTVLEREVMPDKDKIARAIREVLQ</sequence>